<reference evidence="2 3" key="1">
    <citation type="submission" date="2019-08" db="EMBL/GenBank/DDBJ databases">
        <title>A chromosome-level genome assembly, high-density linkage maps, and genome scans reveal the genomic architecture of hybrid incompatibilities underlying speciation via character displacement in darters (Percidae: Etheostominae).</title>
        <authorList>
            <person name="Moran R.L."/>
            <person name="Catchen J.M."/>
            <person name="Fuller R.C."/>
        </authorList>
    </citation>
    <scope>NUCLEOTIDE SEQUENCE [LARGE SCALE GENOMIC DNA]</scope>
    <source>
        <strain evidence="2">EspeVRDwgs_2016</strain>
        <tissue evidence="2">Muscle</tissue>
    </source>
</reference>
<evidence type="ECO:0000313" key="3">
    <source>
        <dbReference type="Proteomes" id="UP000327493"/>
    </source>
</evidence>
<comment type="caution">
    <text evidence="2">The sequence shown here is derived from an EMBL/GenBank/DDBJ whole genome shotgun (WGS) entry which is preliminary data.</text>
</comment>
<feature type="region of interest" description="Disordered" evidence="1">
    <location>
        <begin position="255"/>
        <end position="313"/>
    </location>
</feature>
<evidence type="ECO:0000256" key="1">
    <source>
        <dbReference type="SAM" id="MobiDB-lite"/>
    </source>
</evidence>
<dbReference type="AlphaFoldDB" id="A0A5J5D975"/>
<dbReference type="EMBL" id="VOFY01000007">
    <property type="protein sequence ID" value="KAA8591212.1"/>
    <property type="molecule type" value="Genomic_DNA"/>
</dbReference>
<accession>A0A5J5D975</accession>
<dbReference type="Proteomes" id="UP000327493">
    <property type="component" value="Chromosome 7"/>
</dbReference>
<feature type="compositionally biased region" description="Basic residues" evidence="1">
    <location>
        <begin position="266"/>
        <end position="289"/>
    </location>
</feature>
<keyword evidence="3" id="KW-1185">Reference proteome</keyword>
<sequence length="313" mass="34036">RIGLPVSVPEDAGTLADSPEGICICPAIVRRKGQKLVSHTGNGGTAHTSLLHTSEFRSGQMSFVCPNRTAYRVLKDTMPGKMVPGPTSHTSQLPQGSAPDKYEDSVVIYRGHVYLSTRRKKLRVTLPQTSQKPLKSLLPETESQSTTDQESLFTHNNVDVSSSTAAHSPAGGEQAAEEEEAAGTEPAWCQPPPDVEVEEEEVLCVRLCVFYTTMCLAGWPRSSEAARLRCGTDLLSDLIFAQRFQAVFQKRLSEHLGAPDSPKRDAYRKKTQPSLRRKGKGSPSRKRIKTQNPTSVPPLTPGSSPQTGTTSKS</sequence>
<gene>
    <name evidence="2" type="ORF">FQN60_002155</name>
</gene>
<proteinExistence type="predicted"/>
<feature type="region of interest" description="Disordered" evidence="1">
    <location>
        <begin position="125"/>
        <end position="192"/>
    </location>
</feature>
<feature type="non-terminal residue" evidence="2">
    <location>
        <position position="1"/>
    </location>
</feature>
<protein>
    <submittedName>
        <fullName evidence="2">Uncharacterized protein</fullName>
    </submittedName>
</protein>
<organism evidence="2 3">
    <name type="scientific">Etheostoma spectabile</name>
    <name type="common">orangethroat darter</name>
    <dbReference type="NCBI Taxonomy" id="54343"/>
    <lineage>
        <taxon>Eukaryota</taxon>
        <taxon>Metazoa</taxon>
        <taxon>Chordata</taxon>
        <taxon>Craniata</taxon>
        <taxon>Vertebrata</taxon>
        <taxon>Euteleostomi</taxon>
        <taxon>Actinopterygii</taxon>
        <taxon>Neopterygii</taxon>
        <taxon>Teleostei</taxon>
        <taxon>Neoteleostei</taxon>
        <taxon>Acanthomorphata</taxon>
        <taxon>Eupercaria</taxon>
        <taxon>Perciformes</taxon>
        <taxon>Percoidei</taxon>
        <taxon>Percidae</taxon>
        <taxon>Etheostomatinae</taxon>
        <taxon>Etheostoma</taxon>
    </lineage>
</organism>
<evidence type="ECO:0000313" key="2">
    <source>
        <dbReference type="EMBL" id="KAA8591212.1"/>
    </source>
</evidence>
<name>A0A5J5D975_9PERO</name>
<feature type="compositionally biased region" description="Low complexity" evidence="1">
    <location>
        <begin position="301"/>
        <end position="313"/>
    </location>
</feature>
<feature type="compositionally biased region" description="Polar residues" evidence="1">
    <location>
        <begin position="141"/>
        <end position="166"/>
    </location>
</feature>